<dbReference type="SMART" id="SM00338">
    <property type="entry name" value="BRLZ"/>
    <property type="match status" value="1"/>
</dbReference>
<evidence type="ECO:0000256" key="6">
    <source>
        <dbReference type="ARBA" id="ARBA00022968"/>
    </source>
</evidence>
<evidence type="ECO:0000313" key="19">
    <source>
        <dbReference type="Ensembl" id="ENSHHUP00000060320.1"/>
    </source>
</evidence>
<name>A0A4W5PFB3_9TELE</name>
<comment type="subunit">
    <text evidence="3">Binds DNA as a dimer.</text>
</comment>
<accession>A0A4W5PFB3</accession>
<evidence type="ECO:0000256" key="1">
    <source>
        <dbReference type="ARBA" id="ARBA00004648"/>
    </source>
</evidence>
<feature type="compositionally biased region" description="Basic and acidic residues" evidence="17">
    <location>
        <begin position="413"/>
        <end position="425"/>
    </location>
</feature>
<evidence type="ECO:0000256" key="13">
    <source>
        <dbReference type="ARBA" id="ARBA00023180"/>
    </source>
</evidence>
<keyword evidence="6" id="KW-0735">Signal-anchor</keyword>
<keyword evidence="12" id="KW-0804">Transcription</keyword>
<evidence type="ECO:0000256" key="10">
    <source>
        <dbReference type="ARBA" id="ARBA00023136"/>
    </source>
</evidence>
<keyword evidence="10" id="KW-0472">Membrane</keyword>
<comment type="subcellular location">
    <subcellularLocation>
        <location evidence="1">Endoplasmic reticulum membrane</location>
        <topology evidence="1">Single-pass type II membrane protein</topology>
    </subcellularLocation>
</comment>
<comment type="function">
    <text evidence="15">Transcriptional activator. Binds the cAMP response element (CRE). Activates transcription through box-B element and CRE. Seems to function synergistically with atf6. Regulates FGF21 transcription.</text>
</comment>
<protein>
    <recommendedName>
        <fullName evidence="18">BZIP domain-containing protein</fullName>
    </recommendedName>
</protein>
<keyword evidence="11" id="KW-0010">Activator</keyword>
<dbReference type="InterPro" id="IPR004827">
    <property type="entry name" value="bZIP"/>
</dbReference>
<evidence type="ECO:0000256" key="3">
    <source>
        <dbReference type="ARBA" id="ARBA00011195"/>
    </source>
</evidence>
<dbReference type="CDD" id="cd14689">
    <property type="entry name" value="bZIP_CREB3"/>
    <property type="match status" value="1"/>
</dbReference>
<dbReference type="STRING" id="62062.ENSHHUP00000060320"/>
<evidence type="ECO:0000256" key="8">
    <source>
        <dbReference type="ARBA" id="ARBA00023015"/>
    </source>
</evidence>
<dbReference type="InterPro" id="IPR046347">
    <property type="entry name" value="bZIP_sf"/>
</dbReference>
<evidence type="ECO:0000256" key="7">
    <source>
        <dbReference type="ARBA" id="ARBA00022989"/>
    </source>
</evidence>
<dbReference type="Proteomes" id="UP000314982">
    <property type="component" value="Unassembled WGS sequence"/>
</dbReference>
<sequence length="425" mass="46926">PLTTEPGGVSYGRVLPGPTPPPKRFHLRRLSRQTSYGQSGAHIVQLVRLGKGGIEFIDLLNQSDGTLSCHGNLPWQIISPESLSQEGGGDDFLDTLLGGTDSSSAPTSPLWPSSPSDSGISEDPNSGSDHLDSRNPPSSPPFHAFYQAHLPYLHSNLTRPALHCLAPDVSIDLDGWESGLFQESNGDTHNPQLPSGYHLTVKDLLLSGIRETNSLQEVVLNEDEKKLLAKEGVHLPSQLPFTKYEERVLKKIRRKIRNKQSAQESRKKKREYVDGLEGRMDACSKHNLALQRKVHQLEETNTSLLEQLARLQTLLPNGSSKTAQKGTCILVLLLSFSILLSPSLQPDPHSHVSQEGDFSKDRERSRSLLAVVDTEISPPPVFSVAGWVETLSTLVGKLQLRPEYADSDPQTNHNHDHNYDYNHSL</sequence>
<reference evidence="19" key="2">
    <citation type="submission" date="2025-08" db="UniProtKB">
        <authorList>
            <consortium name="Ensembl"/>
        </authorList>
    </citation>
    <scope>IDENTIFICATION</scope>
</reference>
<feature type="domain" description="BZIP" evidence="18">
    <location>
        <begin position="248"/>
        <end position="311"/>
    </location>
</feature>
<dbReference type="AlphaFoldDB" id="A0A4W5PFB3"/>
<dbReference type="GO" id="GO:0000981">
    <property type="term" value="F:DNA-binding transcription factor activity, RNA polymerase II-specific"/>
    <property type="evidence" value="ECO:0007669"/>
    <property type="project" value="TreeGrafter"/>
</dbReference>
<evidence type="ECO:0000256" key="9">
    <source>
        <dbReference type="ARBA" id="ARBA00023125"/>
    </source>
</evidence>
<dbReference type="PANTHER" id="PTHR45996:SF1">
    <property type="entry name" value="CYCLIC AMP-RESPONSIVE ELEMENT-BINDING PROTEIN 3-LIKE PROTEIN 3"/>
    <property type="match status" value="1"/>
</dbReference>
<evidence type="ECO:0000313" key="20">
    <source>
        <dbReference type="Proteomes" id="UP000314982"/>
    </source>
</evidence>
<evidence type="ECO:0000256" key="17">
    <source>
        <dbReference type="SAM" id="MobiDB-lite"/>
    </source>
</evidence>
<evidence type="ECO:0000256" key="15">
    <source>
        <dbReference type="ARBA" id="ARBA00057520"/>
    </source>
</evidence>
<dbReference type="PROSITE" id="PS00036">
    <property type="entry name" value="BZIP_BASIC"/>
    <property type="match status" value="1"/>
</dbReference>
<keyword evidence="5" id="KW-0256">Endoplasmic reticulum</keyword>
<feature type="compositionally biased region" description="Polar residues" evidence="17">
    <location>
        <begin position="102"/>
        <end position="128"/>
    </location>
</feature>
<feature type="region of interest" description="Disordered" evidence="17">
    <location>
        <begin position="1"/>
        <end position="22"/>
    </location>
</feature>
<feature type="region of interest" description="Disordered" evidence="17">
    <location>
        <begin position="80"/>
        <end position="140"/>
    </location>
</feature>
<dbReference type="GO" id="GO:0005789">
    <property type="term" value="C:endoplasmic reticulum membrane"/>
    <property type="evidence" value="ECO:0007669"/>
    <property type="project" value="UniProtKB-SubCell"/>
</dbReference>
<feature type="region of interest" description="Disordered" evidence="17">
    <location>
        <begin position="404"/>
        <end position="425"/>
    </location>
</feature>
<keyword evidence="4" id="KW-0812">Transmembrane</keyword>
<dbReference type="SUPFAM" id="SSF57959">
    <property type="entry name" value="Leucine zipper domain"/>
    <property type="match status" value="1"/>
</dbReference>
<comment type="similarity">
    <text evidence="2">Belongs to the bZIP family. ATF subfamily.</text>
</comment>
<keyword evidence="8" id="KW-0805">Transcription regulation</keyword>
<evidence type="ECO:0000256" key="16">
    <source>
        <dbReference type="SAM" id="Coils"/>
    </source>
</evidence>
<reference evidence="19" key="3">
    <citation type="submission" date="2025-09" db="UniProtKB">
        <authorList>
            <consortium name="Ensembl"/>
        </authorList>
    </citation>
    <scope>IDENTIFICATION</scope>
</reference>
<keyword evidence="14" id="KW-0539">Nucleus</keyword>
<evidence type="ECO:0000259" key="18">
    <source>
        <dbReference type="PROSITE" id="PS50217"/>
    </source>
</evidence>
<dbReference type="PROSITE" id="PS50217">
    <property type="entry name" value="BZIP"/>
    <property type="match status" value="1"/>
</dbReference>
<evidence type="ECO:0000256" key="2">
    <source>
        <dbReference type="ARBA" id="ARBA00009050"/>
    </source>
</evidence>
<dbReference type="InterPro" id="IPR051381">
    <property type="entry name" value="CREB_ATF_subfamily"/>
</dbReference>
<keyword evidence="9" id="KW-0238">DNA-binding</keyword>
<dbReference type="GO" id="GO:0000978">
    <property type="term" value="F:RNA polymerase II cis-regulatory region sequence-specific DNA binding"/>
    <property type="evidence" value="ECO:0007669"/>
    <property type="project" value="TreeGrafter"/>
</dbReference>
<keyword evidence="13" id="KW-0325">Glycoprotein</keyword>
<keyword evidence="7" id="KW-1133">Transmembrane helix</keyword>
<dbReference type="GeneTree" id="ENSGT00940000159261"/>
<dbReference type="Ensembl" id="ENSHHUT00000062380.1">
    <property type="protein sequence ID" value="ENSHHUP00000060320.1"/>
    <property type="gene ID" value="ENSHHUG00000035776.1"/>
</dbReference>
<dbReference type="Gene3D" id="1.20.5.170">
    <property type="match status" value="1"/>
</dbReference>
<proteinExistence type="inferred from homology"/>
<reference evidence="20" key="1">
    <citation type="submission" date="2018-06" db="EMBL/GenBank/DDBJ databases">
        <title>Genome assembly of Danube salmon.</title>
        <authorList>
            <person name="Macqueen D.J."/>
            <person name="Gundappa M.K."/>
        </authorList>
    </citation>
    <scope>NUCLEOTIDE SEQUENCE [LARGE SCALE GENOMIC DNA]</scope>
</reference>
<evidence type="ECO:0000256" key="5">
    <source>
        <dbReference type="ARBA" id="ARBA00022824"/>
    </source>
</evidence>
<dbReference type="PANTHER" id="PTHR45996">
    <property type="entry name" value="AGAP001464-PB"/>
    <property type="match status" value="1"/>
</dbReference>
<dbReference type="FunFam" id="1.20.5.170:FF:000042">
    <property type="entry name" value="Cyclic AMP-responsive element-binding protein 3-like protein 3"/>
    <property type="match status" value="1"/>
</dbReference>
<evidence type="ECO:0000256" key="14">
    <source>
        <dbReference type="ARBA" id="ARBA00023242"/>
    </source>
</evidence>
<evidence type="ECO:0000256" key="12">
    <source>
        <dbReference type="ARBA" id="ARBA00023163"/>
    </source>
</evidence>
<dbReference type="GO" id="GO:0005634">
    <property type="term" value="C:nucleus"/>
    <property type="evidence" value="ECO:0007669"/>
    <property type="project" value="TreeGrafter"/>
</dbReference>
<keyword evidence="20" id="KW-1185">Reference proteome</keyword>
<organism evidence="19 20">
    <name type="scientific">Hucho hucho</name>
    <name type="common">huchen</name>
    <dbReference type="NCBI Taxonomy" id="62062"/>
    <lineage>
        <taxon>Eukaryota</taxon>
        <taxon>Metazoa</taxon>
        <taxon>Chordata</taxon>
        <taxon>Craniata</taxon>
        <taxon>Vertebrata</taxon>
        <taxon>Euteleostomi</taxon>
        <taxon>Actinopterygii</taxon>
        <taxon>Neopterygii</taxon>
        <taxon>Teleostei</taxon>
        <taxon>Protacanthopterygii</taxon>
        <taxon>Salmoniformes</taxon>
        <taxon>Salmonidae</taxon>
        <taxon>Salmoninae</taxon>
        <taxon>Hucho</taxon>
    </lineage>
</organism>
<keyword evidence="16" id="KW-0175">Coiled coil</keyword>
<dbReference type="Pfam" id="PF00170">
    <property type="entry name" value="bZIP_1"/>
    <property type="match status" value="1"/>
</dbReference>
<evidence type="ECO:0000256" key="4">
    <source>
        <dbReference type="ARBA" id="ARBA00022692"/>
    </source>
</evidence>
<evidence type="ECO:0000256" key="11">
    <source>
        <dbReference type="ARBA" id="ARBA00023159"/>
    </source>
</evidence>
<feature type="coiled-coil region" evidence="16">
    <location>
        <begin position="287"/>
        <end position="314"/>
    </location>
</feature>